<dbReference type="Gene3D" id="3.40.50.261">
    <property type="entry name" value="Succinyl-CoA synthetase domains"/>
    <property type="match status" value="1"/>
</dbReference>
<dbReference type="AlphaFoldDB" id="A0A073CJL3"/>
<evidence type="ECO:0000256" key="2">
    <source>
        <dbReference type="ARBA" id="ARBA00022741"/>
    </source>
</evidence>
<dbReference type="STRING" id="388467.A19Y_3534"/>
<dbReference type="PANTHER" id="PTHR11117">
    <property type="entry name" value="SUCCINYL-COA LIGASE SUBUNIT ALPHA"/>
    <property type="match status" value="1"/>
</dbReference>
<dbReference type="InterPro" id="IPR005810">
    <property type="entry name" value="CoA_lig_alpha"/>
</dbReference>
<dbReference type="Gene3D" id="3.40.50.720">
    <property type="entry name" value="NAD(P)-binding Rossmann-like Domain"/>
    <property type="match status" value="1"/>
</dbReference>
<evidence type="ECO:0000259" key="4">
    <source>
        <dbReference type="SMART" id="SM00881"/>
    </source>
</evidence>
<evidence type="ECO:0000313" key="6">
    <source>
        <dbReference type="Proteomes" id="UP000027395"/>
    </source>
</evidence>
<dbReference type="EMBL" id="CM002803">
    <property type="protein sequence ID" value="KEI68296.1"/>
    <property type="molecule type" value="Genomic_DNA"/>
</dbReference>
<feature type="active site" description="Tele-phosphohistidine intermediate" evidence="3">
    <location>
        <position position="257"/>
    </location>
</feature>
<dbReference type="EC" id="6.2.1.5" evidence="5"/>
<dbReference type="PATRIC" id="fig|388467.6.peg.3480"/>
<dbReference type="GO" id="GO:0009361">
    <property type="term" value="C:succinate-CoA ligase complex (ADP-forming)"/>
    <property type="evidence" value="ECO:0007669"/>
    <property type="project" value="TreeGrafter"/>
</dbReference>
<feature type="domain" description="CoA-binding" evidence="4">
    <location>
        <begin position="12"/>
        <end position="110"/>
    </location>
</feature>
<dbReference type="GO" id="GO:0004775">
    <property type="term" value="F:succinate-CoA ligase (ADP-forming) activity"/>
    <property type="evidence" value="ECO:0007669"/>
    <property type="project" value="UniProtKB-EC"/>
</dbReference>
<keyword evidence="1 5" id="KW-0436">Ligase</keyword>
<dbReference type="GO" id="GO:0000166">
    <property type="term" value="F:nucleotide binding"/>
    <property type="evidence" value="ECO:0007669"/>
    <property type="project" value="UniProtKB-KW"/>
</dbReference>
<dbReference type="eggNOG" id="COG0074">
    <property type="taxonomic scope" value="Bacteria"/>
</dbReference>
<protein>
    <submittedName>
        <fullName evidence="5">SucD</fullName>
        <ecNumber evidence="5">6.2.1.5</ecNumber>
    </submittedName>
</protein>
<evidence type="ECO:0000256" key="1">
    <source>
        <dbReference type="ARBA" id="ARBA00022598"/>
    </source>
</evidence>
<name>A0A073CJL3_PLAA1</name>
<dbReference type="InterPro" id="IPR003781">
    <property type="entry name" value="CoA-bd"/>
</dbReference>
<evidence type="ECO:0000256" key="3">
    <source>
        <dbReference type="PIRSR" id="PIRSR001553-1"/>
    </source>
</evidence>
<dbReference type="InterPro" id="IPR036291">
    <property type="entry name" value="NAD(P)-bd_dom_sf"/>
</dbReference>
<dbReference type="InterPro" id="IPR005811">
    <property type="entry name" value="SUCC_ACL_C"/>
</dbReference>
<dbReference type="GO" id="GO:0004776">
    <property type="term" value="F:succinate-CoA ligase (GDP-forming) activity"/>
    <property type="evidence" value="ECO:0007669"/>
    <property type="project" value="TreeGrafter"/>
</dbReference>
<dbReference type="Proteomes" id="UP000027395">
    <property type="component" value="Chromosome"/>
</dbReference>
<organism evidence="5 6">
    <name type="scientific">Planktothrix agardhii (strain NIVA-CYA 126/8)</name>
    <dbReference type="NCBI Taxonomy" id="388467"/>
    <lineage>
        <taxon>Bacteria</taxon>
        <taxon>Bacillati</taxon>
        <taxon>Cyanobacteriota</taxon>
        <taxon>Cyanophyceae</taxon>
        <taxon>Oscillatoriophycideae</taxon>
        <taxon>Oscillatoriales</taxon>
        <taxon>Microcoleaceae</taxon>
        <taxon>Planktothrix</taxon>
    </lineage>
</organism>
<dbReference type="PIRSF" id="PIRSF001553">
    <property type="entry name" value="SucCS_alpha"/>
    <property type="match status" value="1"/>
</dbReference>
<dbReference type="SMART" id="SM00881">
    <property type="entry name" value="CoA_binding"/>
    <property type="match status" value="1"/>
</dbReference>
<proteinExistence type="predicted"/>
<dbReference type="Pfam" id="PF00549">
    <property type="entry name" value="Ligase_CoA"/>
    <property type="match status" value="1"/>
</dbReference>
<dbReference type="GO" id="GO:0006099">
    <property type="term" value="P:tricarboxylic acid cycle"/>
    <property type="evidence" value="ECO:0007669"/>
    <property type="project" value="TreeGrafter"/>
</dbReference>
<dbReference type="Pfam" id="PF02629">
    <property type="entry name" value="CoA_binding"/>
    <property type="match status" value="1"/>
</dbReference>
<dbReference type="InterPro" id="IPR016102">
    <property type="entry name" value="Succinyl-CoA_synth-like"/>
</dbReference>
<dbReference type="SUPFAM" id="SSF51735">
    <property type="entry name" value="NAD(P)-binding Rossmann-fold domains"/>
    <property type="match status" value="1"/>
</dbReference>
<gene>
    <name evidence="5" type="primary">sucD</name>
    <name evidence="5" type="ORF">A19Y_3534</name>
</gene>
<accession>A0A073CJL3</accession>
<dbReference type="HOGENOM" id="CLU_052104_0_0_3"/>
<keyword evidence="2" id="KW-0547">Nucleotide-binding</keyword>
<dbReference type="SUPFAM" id="SSF52210">
    <property type="entry name" value="Succinyl-CoA synthetase domains"/>
    <property type="match status" value="1"/>
</dbReference>
<dbReference type="PANTHER" id="PTHR11117:SF2">
    <property type="entry name" value="SUCCINATE--COA LIGASE [ADP_GDP-FORMING] SUBUNIT ALPHA, MITOCHONDRIAL"/>
    <property type="match status" value="1"/>
</dbReference>
<evidence type="ECO:0000313" key="5">
    <source>
        <dbReference type="EMBL" id="KEI68296.1"/>
    </source>
</evidence>
<reference evidence="5 6" key="1">
    <citation type="journal article" date="2014" name="Appl. Environ. Microbiol.">
        <title>Elucidation of insertion elements encoded on plasmids and in vitro construction of shuttle vectors from the toxic cyanobacterium Planktothrix.</title>
        <authorList>
            <person name="Christiansen G."/>
            <person name="Goesmann A."/>
            <person name="Kurmayer R."/>
        </authorList>
    </citation>
    <scope>NUCLEOTIDE SEQUENCE [LARGE SCALE GENOMIC DNA]</scope>
    <source>
        <strain evidence="5 6">NIVA-CYA 126/8</strain>
    </source>
</reference>
<keyword evidence="6" id="KW-1185">Reference proteome</keyword>
<sequence>MINCVKFSRIMNLTPDSKVIIQGTTISPSLTHAAVQMKTYKTRVVACVCPGQGGRELSEIPIFDLVEQVITNVGEIDISVIFVHPYQVLDAALEAMAAGIRQLIIVTEGMPPLDMVHLVRKAEITETLVVGPNCSGIIIPDKLLLGTHPVEFYRPGNVGLLSRSSTLTYEVAAELTQGGLGQSVAVSIGSDFIVGSSFLQWLEILDEDENTDVIVLVGEMGGTSEEEAASYIAESIDTPVIAYVAGLHAPTTKLLGHASLLMTSKVVKNMVDPGTVESKVSAFKNAEVLVAKQPSEIPILVKKVIKKTKK</sequence>
<dbReference type="PRINTS" id="PR01798">
    <property type="entry name" value="SCOASYNTHASE"/>
</dbReference>